<dbReference type="PANTHER" id="PTHR34452">
    <property type="entry name" value="MYOSIN HEAVY CHAIN-RELATED PROTEIN"/>
    <property type="match status" value="1"/>
</dbReference>
<dbReference type="PROSITE" id="PS51840">
    <property type="entry name" value="C2_NT"/>
    <property type="match status" value="1"/>
</dbReference>
<evidence type="ECO:0000256" key="1">
    <source>
        <dbReference type="SAM" id="Coils"/>
    </source>
</evidence>
<dbReference type="PANTHER" id="PTHR34452:SF1">
    <property type="entry name" value="SPORULATION-SPECIFIC PROTEIN"/>
    <property type="match status" value="1"/>
</dbReference>
<organism evidence="4 5">
    <name type="scientific">Vitis vinifera</name>
    <name type="common">Grape</name>
    <dbReference type="NCBI Taxonomy" id="29760"/>
    <lineage>
        <taxon>Eukaryota</taxon>
        <taxon>Viridiplantae</taxon>
        <taxon>Streptophyta</taxon>
        <taxon>Embryophyta</taxon>
        <taxon>Tracheophyta</taxon>
        <taxon>Spermatophyta</taxon>
        <taxon>Magnoliopsida</taxon>
        <taxon>eudicotyledons</taxon>
        <taxon>Gunneridae</taxon>
        <taxon>Pentapetalae</taxon>
        <taxon>rosids</taxon>
        <taxon>Vitales</taxon>
        <taxon>Vitaceae</taxon>
        <taxon>Viteae</taxon>
        <taxon>Vitis</taxon>
    </lineage>
</organism>
<dbReference type="Pfam" id="PF10358">
    <property type="entry name" value="NT-C2"/>
    <property type="match status" value="1"/>
</dbReference>
<evidence type="ECO:0000313" key="5">
    <source>
        <dbReference type="Proteomes" id="UP000288805"/>
    </source>
</evidence>
<feature type="compositionally biased region" description="Acidic residues" evidence="2">
    <location>
        <begin position="375"/>
        <end position="387"/>
    </location>
</feature>
<protein>
    <recommendedName>
        <fullName evidence="3">C2 NT-type domain-containing protein</fullName>
    </recommendedName>
</protein>
<feature type="coiled-coil region" evidence="1">
    <location>
        <begin position="697"/>
        <end position="749"/>
    </location>
</feature>
<feature type="coiled-coil region" evidence="1">
    <location>
        <begin position="1051"/>
        <end position="1099"/>
    </location>
</feature>
<feature type="coiled-coil region" evidence="1">
    <location>
        <begin position="1504"/>
        <end position="1545"/>
    </location>
</feature>
<feature type="compositionally biased region" description="Polar residues" evidence="2">
    <location>
        <begin position="419"/>
        <end position="438"/>
    </location>
</feature>
<feature type="coiled-coil region" evidence="1">
    <location>
        <begin position="1673"/>
        <end position="1735"/>
    </location>
</feature>
<feature type="coiled-coil region" evidence="1">
    <location>
        <begin position="894"/>
        <end position="956"/>
    </location>
</feature>
<feature type="compositionally biased region" description="Basic and acidic residues" evidence="2">
    <location>
        <begin position="353"/>
        <end position="370"/>
    </location>
</feature>
<evidence type="ECO:0000259" key="3">
    <source>
        <dbReference type="PROSITE" id="PS51840"/>
    </source>
</evidence>
<accession>A0A438FZZ6</accession>
<comment type="caution">
    <text evidence="4">The sequence shown here is derived from an EMBL/GenBank/DDBJ whole genome shotgun (WGS) entry which is preliminary data.</text>
</comment>
<sequence>MSKVAKWKLEKTKVKVVFRLQFHATHVSFWLLRERDQIINMVQDFALYQSTLISFYLVTGFFPCLVQIPPTGWDKLFISFIPADSGKATAKTTKANVRNGTCKWADPIYETTRLLQDAKTKQYDEKLYKIIVAMGSSRSNILGEANINLADYSDAQKPSTVALPLHGCNSGTVLHVRLSEWAVWQLYLDLRWGDLHAAYFGLPLGVIHKSCVMWDSIEERGLRIRTLDVLKSALLGKWPWRYAQEHSLQRNVIKGKFQELDGGWCMVEVREAFRVALGKDIRKGKRSPIRMEGLGLGYKEEDMVTVQLLTSKTGFREFEQQRELRERGLQTNTGQNRRDGSSGGKALSSEETVNEHMDKVNARVRFKPESTELPSLEEEGGLNEEYSDSAIGFDGSSNTSESLCAEKHDTSSTHEIDSLKSTISGDLNGLSHTQSPQTEKGDPSDQRFLAQGSNDWVHGWSSDYSVDNDLAIAYEENNRLRGSLEVAESSIIELKLEVSSLQSHADEIGVETQKFAKQLDAEIASGEVLAEEVSVLKLECSKLKEDLEHLRNSKSIPEFASREIIRTDQDHGFEDSQLRWLKGLLNMEDKIRELQTKACLGFHERECRFLQPDLEALLHVLQDLKQGTGQAISMFDALPSETANIKEMRESQQFVSGTGFDAELYQPEDLLHCLGVSGLVSLVPDSLDATNAIKDKFFELLRELDESKAERESLARKMDQMECYYEALVQELEENQKQMLGELQNLRTEHSTCMYTISSTKAQMETMSQDMNEQILRFAEDRRDLNSLNQELERRAITSEAALKRARLNYSIAVDQLQKDLELLSFQVLSMFETNEKLVKEAFSEASQPSSRECPETVQNQNLDSENLDIAKLLQCHNKNAGVKKPSLGGEVLLEDLKRSLHLQEELYQKVEEELCEMHLVNIDLDVFSKTLRETLLEASAEIALMKEKIYELSQQLELSTESKELLLLRLQTAMDDVRMLNEYRESCIAKCHDLALQNQILEANLESVSSENFRLSQKIAEWDALVMKCRNYESKYEACAAEKMELANLLKEEALENGGLQNEISSLQEELKTSKTELDELASVKESLQQIVNFLQDKLGSLLACYDAQLSGLPLQSKSTFQDFKIKDFMGVVLQLEELQQNTHGKILQLMKEKKDLEDERDIGRFSLSTVKSETLVMRQKFEHDIQEMVSKVDASNALVQRLQSELEVIANRLKVSFEAEKNMHRKVGNFSLILPVWKLSCKNLVLRTGTLLKKSWGWKLLLKNLERVKTDESVKLASEISSLKESLRCLQEELCVERGLRDKLEGTVGDLTFQLDEKHRHLINFDQQKAELDHFKQQLSDLELEKSSVCQRLLHSEECLKKVHESSFTDLEAQLSEMHELLIATDVKFICTSSQYEGCIEELTQRLQSSDKHLEELHKKHLDVETILNSHLAHEAHYIEENTGLLSTLNSLKSELEVSVAQNSVLLDSNCAMMSELEDYKNKAAILEVSLLNDRNQHAFDLEQLKHVIVSSEEEIDKLLLTKEELEIKVIVLKEKLDECRARITMLEGSSDELTLLRIKYNEITHRLSEQILKTEEFKNLSIHLRELKDKADAECLQIREKKEPEGPPVAMQDSLRVAFIKEQCETKLQELRHQLSISKKHGEEMLWKLQDAIDEIENRKKSEACHIKRNEELSLKILELEADLNAAFSEKREKINGYDRIKAEMECSLISLECCKEEKQNLENSLQECNDERYKIAVELASVKELLKTYPMNMQLEGNHGSHKVESRSSQPVLGNAYQENPLVDIISQNGTTGNLYPKYSDQDSSFNHEKVEDTYSTLIDEGEGGPCLKVELVLLWIWTDMWSGDSTLNVFLPSLYIIATSKDVLVADVWEQSGEESHWNPHFPQDSFMIGARKVYISNGLTSDKFICVTTKQPAESTHIHGIPRDGVVDQENLPQDDTKHLALVNDHFRAQSLKSSMEHLHKELERMKNDNSLLPQDGHQLDTNFEGSGNALERVLALEIELAEALQAKKRSSIQFQSSFLKQHSDEAAVFQSFRDINELIKDMLELKGRYTTVETELKEMHDRYSQLSLQFAEVEGERQKLMMTLKNVRASKKSLQLNRLSSATP</sequence>
<name>A0A438FZZ6_VITVI</name>
<dbReference type="Proteomes" id="UP000288805">
    <property type="component" value="Unassembled WGS sequence"/>
</dbReference>
<feature type="domain" description="C2 NT-type" evidence="3">
    <location>
        <begin position="46"/>
        <end position="182"/>
    </location>
</feature>
<feature type="coiled-coil region" evidence="1">
    <location>
        <begin position="775"/>
        <end position="809"/>
    </location>
</feature>
<keyword evidence="1" id="KW-0175">Coiled coil</keyword>
<evidence type="ECO:0000313" key="4">
    <source>
        <dbReference type="EMBL" id="RVW65475.1"/>
    </source>
</evidence>
<evidence type="ECO:0000256" key="2">
    <source>
        <dbReference type="SAM" id="MobiDB-lite"/>
    </source>
</evidence>
<reference evidence="4 5" key="1">
    <citation type="journal article" date="2018" name="PLoS Genet.">
        <title>Population sequencing reveals clonal diversity and ancestral inbreeding in the grapevine cultivar Chardonnay.</title>
        <authorList>
            <person name="Roach M.J."/>
            <person name="Johnson D.L."/>
            <person name="Bohlmann J."/>
            <person name="van Vuuren H.J."/>
            <person name="Jones S.J."/>
            <person name="Pretorius I.S."/>
            <person name="Schmidt S.A."/>
            <person name="Borneman A.R."/>
        </authorList>
    </citation>
    <scope>NUCLEOTIDE SEQUENCE [LARGE SCALE GENOMIC DNA]</scope>
    <source>
        <strain evidence="5">cv. Chardonnay</strain>
        <tissue evidence="4">Leaf</tissue>
    </source>
</reference>
<gene>
    <name evidence="4" type="ORF">CK203_022040</name>
</gene>
<proteinExistence type="predicted"/>
<dbReference type="EMBL" id="QGNW01000688">
    <property type="protein sequence ID" value="RVW65475.1"/>
    <property type="molecule type" value="Genomic_DNA"/>
</dbReference>
<feature type="region of interest" description="Disordered" evidence="2">
    <location>
        <begin position="325"/>
        <end position="449"/>
    </location>
</feature>
<dbReference type="InterPro" id="IPR019448">
    <property type="entry name" value="NT-C2"/>
</dbReference>
<feature type="compositionally biased region" description="Basic and acidic residues" evidence="2">
    <location>
        <begin position="404"/>
        <end position="418"/>
    </location>
</feature>